<reference evidence="10" key="1">
    <citation type="submission" date="2014-09" db="EMBL/GenBank/DDBJ databases">
        <authorList>
            <person name="Magalhaes I.L.F."/>
            <person name="Oliveira U."/>
            <person name="Santos F.R."/>
            <person name="Vidigal T.H.D.A."/>
            <person name="Brescovit A.D."/>
            <person name="Santos A.J."/>
        </authorList>
    </citation>
    <scope>NUCLEOTIDE SEQUENCE</scope>
</reference>
<keyword evidence="5 9" id="KW-1133">Transmembrane helix</keyword>
<evidence type="ECO:0000256" key="5">
    <source>
        <dbReference type="ARBA" id="ARBA00022989"/>
    </source>
</evidence>
<evidence type="ECO:0000256" key="8">
    <source>
        <dbReference type="ARBA" id="ARBA00023288"/>
    </source>
</evidence>
<evidence type="ECO:0000256" key="4">
    <source>
        <dbReference type="ARBA" id="ARBA00022729"/>
    </source>
</evidence>
<dbReference type="InterPro" id="IPR050975">
    <property type="entry name" value="Sleep_regulator"/>
</dbReference>
<organism evidence="10">
    <name type="scientific">Lygus hesperus</name>
    <name type="common">Western plant bug</name>
    <dbReference type="NCBI Taxonomy" id="30085"/>
    <lineage>
        <taxon>Eukaryota</taxon>
        <taxon>Metazoa</taxon>
        <taxon>Ecdysozoa</taxon>
        <taxon>Arthropoda</taxon>
        <taxon>Hexapoda</taxon>
        <taxon>Insecta</taxon>
        <taxon>Pterygota</taxon>
        <taxon>Neoptera</taxon>
        <taxon>Paraneoptera</taxon>
        <taxon>Hemiptera</taxon>
        <taxon>Heteroptera</taxon>
        <taxon>Panheteroptera</taxon>
        <taxon>Cimicomorpha</taxon>
        <taxon>Miridae</taxon>
        <taxon>Mirini</taxon>
        <taxon>Lygus</taxon>
    </lineage>
</organism>
<dbReference type="GO" id="GO:0098552">
    <property type="term" value="C:side of membrane"/>
    <property type="evidence" value="ECO:0007669"/>
    <property type="project" value="UniProtKB-KW"/>
</dbReference>
<accession>A0A0K8SE02</accession>
<keyword evidence="4" id="KW-0732">Signal</keyword>
<dbReference type="PANTHER" id="PTHR33562">
    <property type="entry name" value="ATILLA, ISOFORM B-RELATED-RELATED"/>
    <property type="match status" value="1"/>
</dbReference>
<dbReference type="PANTHER" id="PTHR33562:SF23">
    <property type="entry name" value="PROTEIN QUIVER"/>
    <property type="match status" value="1"/>
</dbReference>
<evidence type="ECO:0000256" key="7">
    <source>
        <dbReference type="ARBA" id="ARBA00023180"/>
    </source>
</evidence>
<evidence type="ECO:0000256" key="3">
    <source>
        <dbReference type="ARBA" id="ARBA00022692"/>
    </source>
</evidence>
<evidence type="ECO:0000256" key="9">
    <source>
        <dbReference type="SAM" id="Phobius"/>
    </source>
</evidence>
<evidence type="ECO:0000256" key="6">
    <source>
        <dbReference type="ARBA" id="ARBA00023136"/>
    </source>
</evidence>
<evidence type="ECO:0000313" key="10">
    <source>
        <dbReference type="EMBL" id="JAG51517.1"/>
    </source>
</evidence>
<keyword evidence="7" id="KW-0325">Glycoprotein</keyword>
<protein>
    <submittedName>
        <fullName evidence="10">Uncharacterized protein</fullName>
    </submittedName>
</protein>
<dbReference type="GO" id="GO:0030431">
    <property type="term" value="P:sleep"/>
    <property type="evidence" value="ECO:0007669"/>
    <property type="project" value="InterPro"/>
</dbReference>
<keyword evidence="8" id="KW-0449">Lipoprotein</keyword>
<comment type="subcellular location">
    <subcellularLocation>
        <location evidence="1">Membrane</location>
        <topology evidence="1">Lipid-anchor</topology>
        <topology evidence="1">GPI-anchor</topology>
    </subcellularLocation>
</comment>
<evidence type="ECO:0000256" key="1">
    <source>
        <dbReference type="ARBA" id="ARBA00004589"/>
    </source>
</evidence>
<dbReference type="GO" id="GO:0032222">
    <property type="term" value="P:regulation of synaptic transmission, cholinergic"/>
    <property type="evidence" value="ECO:0007669"/>
    <property type="project" value="InterPro"/>
</dbReference>
<dbReference type="InterPro" id="IPR031424">
    <property type="entry name" value="QVR-like"/>
</dbReference>
<feature type="transmembrane region" description="Helical" evidence="9">
    <location>
        <begin position="20"/>
        <end position="40"/>
    </location>
</feature>
<dbReference type="AlphaFoldDB" id="A0A0K8SE02"/>
<keyword evidence="3 9" id="KW-0812">Transmembrane</keyword>
<dbReference type="EMBL" id="GBRD01014309">
    <property type="protein sequence ID" value="JAG51517.1"/>
    <property type="molecule type" value="Transcribed_RNA"/>
</dbReference>
<dbReference type="Pfam" id="PF17064">
    <property type="entry name" value="QVR"/>
    <property type="match status" value="1"/>
</dbReference>
<feature type="non-terminal residue" evidence="10">
    <location>
        <position position="1"/>
    </location>
</feature>
<evidence type="ECO:0000256" key="2">
    <source>
        <dbReference type="ARBA" id="ARBA00022622"/>
    </source>
</evidence>
<name>A0A0K8SE02_LYGHE</name>
<proteinExistence type="predicted"/>
<keyword evidence="2" id="KW-0336">GPI-anchor</keyword>
<sequence>ISLEGVIGFDSFSTSHQLRMAFTTMIVCAASSLLMILALFPAKVNGGHYANDNPNYNDYPGNINEVDRINQRNYPEQRETTARWCFQCNSMYDPGCENIAPNDTSSEYYKQCKDDDQSLKTRNGREFFCRKIIQTIYDREGLKRVVRKCGFVPHKLPCYTYDSEGHDDIVCQCFSDSCNSAPRLASPLIAWQFGSAAVIALMSLFR</sequence>
<keyword evidence="6 9" id="KW-0472">Membrane</keyword>